<feature type="compositionally biased region" description="Low complexity" evidence="8">
    <location>
        <begin position="198"/>
        <end position="209"/>
    </location>
</feature>
<dbReference type="PANTHER" id="PTHR46986:SF1">
    <property type="entry name" value="ENDORIBONUCLEASE YBEY, CHLOROPLASTIC"/>
    <property type="match status" value="1"/>
</dbReference>
<dbReference type="NCBIfam" id="TIGR00043">
    <property type="entry name" value="rRNA maturation RNase YbeY"/>
    <property type="match status" value="1"/>
</dbReference>
<comment type="subcellular location">
    <subcellularLocation>
        <location evidence="7">Cytoplasm</location>
    </subcellularLocation>
</comment>
<dbReference type="EMBL" id="JAAQPH010000034">
    <property type="protein sequence ID" value="NIA72158.1"/>
    <property type="molecule type" value="Genomic_DNA"/>
</dbReference>
<dbReference type="AlphaFoldDB" id="A0A967F364"/>
<keyword evidence="6 7" id="KW-0862">Zinc</keyword>
<dbReference type="Pfam" id="PF02130">
    <property type="entry name" value="YbeY"/>
    <property type="match status" value="1"/>
</dbReference>
<keyword evidence="2 7" id="KW-0540">Nuclease</keyword>
<keyword evidence="4 7" id="KW-0255">Endonuclease</keyword>
<dbReference type="GO" id="GO:0008270">
    <property type="term" value="F:zinc ion binding"/>
    <property type="evidence" value="ECO:0007669"/>
    <property type="project" value="UniProtKB-UniRule"/>
</dbReference>
<evidence type="ECO:0000256" key="7">
    <source>
        <dbReference type="HAMAP-Rule" id="MF_00009"/>
    </source>
</evidence>
<evidence type="ECO:0000256" key="4">
    <source>
        <dbReference type="ARBA" id="ARBA00022759"/>
    </source>
</evidence>
<feature type="binding site" evidence="7">
    <location>
        <position position="160"/>
    </location>
    <ligand>
        <name>Zn(2+)</name>
        <dbReference type="ChEBI" id="CHEBI:29105"/>
        <note>catalytic</note>
    </ligand>
</feature>
<feature type="region of interest" description="Disordered" evidence="8">
    <location>
        <begin position="89"/>
        <end position="121"/>
    </location>
</feature>
<keyword evidence="7" id="KW-0698">rRNA processing</keyword>
<evidence type="ECO:0000256" key="5">
    <source>
        <dbReference type="ARBA" id="ARBA00022801"/>
    </source>
</evidence>
<evidence type="ECO:0000313" key="9">
    <source>
        <dbReference type="EMBL" id="NIA72158.1"/>
    </source>
</evidence>
<dbReference type="RefSeq" id="WP_167231022.1">
    <property type="nucleotide sequence ID" value="NZ_JAAQPH010000034.1"/>
</dbReference>
<comment type="caution">
    <text evidence="9">The sequence shown here is derived from an EMBL/GenBank/DDBJ whole genome shotgun (WGS) entry which is preliminary data.</text>
</comment>
<protein>
    <recommendedName>
        <fullName evidence="7">Endoribonuclease YbeY</fullName>
        <ecNumber evidence="7">3.1.-.-</ecNumber>
    </recommendedName>
</protein>
<keyword evidence="7" id="KW-0690">Ribosome biogenesis</keyword>
<dbReference type="Gene3D" id="3.40.390.30">
    <property type="entry name" value="Metalloproteases ('zincins'), catalytic domain"/>
    <property type="match status" value="1"/>
</dbReference>
<name>A0A967F364_9PROT</name>
<dbReference type="GO" id="GO:0005737">
    <property type="term" value="C:cytoplasm"/>
    <property type="evidence" value="ECO:0007669"/>
    <property type="project" value="UniProtKB-SubCell"/>
</dbReference>
<dbReference type="PROSITE" id="PS01306">
    <property type="entry name" value="UPF0054"/>
    <property type="match status" value="1"/>
</dbReference>
<comment type="cofactor">
    <cofactor evidence="7">
        <name>Zn(2+)</name>
        <dbReference type="ChEBI" id="CHEBI:29105"/>
    </cofactor>
    <text evidence="7">Binds 1 zinc ion.</text>
</comment>
<evidence type="ECO:0000313" key="10">
    <source>
        <dbReference type="Proteomes" id="UP000761264"/>
    </source>
</evidence>
<dbReference type="SUPFAM" id="SSF55486">
    <property type="entry name" value="Metalloproteases ('zincins'), catalytic domain"/>
    <property type="match status" value="1"/>
</dbReference>
<dbReference type="HAMAP" id="MF_00009">
    <property type="entry name" value="Endoribonucl_YbeY"/>
    <property type="match status" value="1"/>
</dbReference>
<keyword evidence="5 7" id="KW-0378">Hydrolase</keyword>
<reference evidence="9" key="1">
    <citation type="submission" date="2020-03" db="EMBL/GenBank/DDBJ databases">
        <title>Genome of Pelagibius litoralis DSM 21314T.</title>
        <authorList>
            <person name="Wang G."/>
        </authorList>
    </citation>
    <scope>NUCLEOTIDE SEQUENCE</scope>
    <source>
        <strain evidence="9">DSM 21314</strain>
    </source>
</reference>
<comment type="function">
    <text evidence="7">Single strand-specific metallo-endoribonuclease involved in late-stage 70S ribosome quality control and in maturation of the 3' terminus of the 16S rRNA.</text>
</comment>
<evidence type="ECO:0000256" key="6">
    <source>
        <dbReference type="ARBA" id="ARBA00022833"/>
    </source>
</evidence>
<feature type="binding site" evidence="7">
    <location>
        <position position="166"/>
    </location>
    <ligand>
        <name>Zn(2+)</name>
        <dbReference type="ChEBI" id="CHEBI:29105"/>
        <note>catalytic</note>
    </ligand>
</feature>
<dbReference type="InterPro" id="IPR020549">
    <property type="entry name" value="YbeY_CS"/>
</dbReference>
<dbReference type="GO" id="GO:0006364">
    <property type="term" value="P:rRNA processing"/>
    <property type="evidence" value="ECO:0007669"/>
    <property type="project" value="UniProtKB-UniRule"/>
</dbReference>
<dbReference type="GO" id="GO:0004521">
    <property type="term" value="F:RNA endonuclease activity"/>
    <property type="evidence" value="ECO:0007669"/>
    <property type="project" value="UniProtKB-UniRule"/>
</dbReference>
<dbReference type="GO" id="GO:0004222">
    <property type="term" value="F:metalloendopeptidase activity"/>
    <property type="evidence" value="ECO:0007669"/>
    <property type="project" value="InterPro"/>
</dbReference>
<dbReference type="InterPro" id="IPR002036">
    <property type="entry name" value="YbeY"/>
</dbReference>
<evidence type="ECO:0000256" key="8">
    <source>
        <dbReference type="SAM" id="MobiDB-lite"/>
    </source>
</evidence>
<dbReference type="PANTHER" id="PTHR46986">
    <property type="entry name" value="ENDORIBONUCLEASE YBEY, CHLOROPLASTIC"/>
    <property type="match status" value="1"/>
</dbReference>
<evidence type="ECO:0000256" key="1">
    <source>
        <dbReference type="ARBA" id="ARBA00010875"/>
    </source>
</evidence>
<sequence>MKDEPGISPLEVAVSLQDAAWGETLDNLEGLAERSIRVALSHVNETGSSGFVGDTGDQGERGGALEVSLLFADDAAVAALNQGYRGRSGPTNVLSFPNMDGNDPPPSEPLPSALPGDPAPRPRLLGDIVLARQTVLREAAEQDKTPQAHIMHLLIHGFLHLLGYDHENEAEAEEMEALEIAILADLDVADPYRRKASDGGAAAAASLSGPPLTEGRS</sequence>
<keyword evidence="7" id="KW-0963">Cytoplasm</keyword>
<feature type="binding site" evidence="7">
    <location>
        <position position="156"/>
    </location>
    <ligand>
        <name>Zn(2+)</name>
        <dbReference type="ChEBI" id="CHEBI:29105"/>
        <note>catalytic</note>
    </ligand>
</feature>
<organism evidence="9 10">
    <name type="scientific">Pelagibius litoralis</name>
    <dbReference type="NCBI Taxonomy" id="374515"/>
    <lineage>
        <taxon>Bacteria</taxon>
        <taxon>Pseudomonadati</taxon>
        <taxon>Pseudomonadota</taxon>
        <taxon>Alphaproteobacteria</taxon>
        <taxon>Rhodospirillales</taxon>
        <taxon>Rhodovibrionaceae</taxon>
        <taxon>Pelagibius</taxon>
    </lineage>
</organism>
<proteinExistence type="inferred from homology"/>
<feature type="region of interest" description="Disordered" evidence="8">
    <location>
        <begin position="194"/>
        <end position="217"/>
    </location>
</feature>
<comment type="similarity">
    <text evidence="1 7">Belongs to the endoribonuclease YbeY family.</text>
</comment>
<evidence type="ECO:0000256" key="3">
    <source>
        <dbReference type="ARBA" id="ARBA00022723"/>
    </source>
</evidence>
<dbReference type="Proteomes" id="UP000761264">
    <property type="component" value="Unassembled WGS sequence"/>
</dbReference>
<gene>
    <name evidence="7 9" type="primary">ybeY</name>
    <name evidence="9" type="ORF">HBA54_26565</name>
</gene>
<dbReference type="EC" id="3.1.-.-" evidence="7"/>
<evidence type="ECO:0000256" key="2">
    <source>
        <dbReference type="ARBA" id="ARBA00022722"/>
    </source>
</evidence>
<keyword evidence="10" id="KW-1185">Reference proteome</keyword>
<keyword evidence="3 7" id="KW-0479">Metal-binding</keyword>
<accession>A0A967F364</accession>
<dbReference type="InterPro" id="IPR023091">
    <property type="entry name" value="MetalPrtase_cat_dom_sf_prd"/>
</dbReference>